<dbReference type="PROSITE" id="PS00092">
    <property type="entry name" value="N6_MTASE"/>
    <property type="match status" value="1"/>
</dbReference>
<keyword evidence="2" id="KW-0489">Methyltransferase</keyword>
<evidence type="ECO:0000256" key="1">
    <source>
        <dbReference type="ARBA" id="ARBA00011900"/>
    </source>
</evidence>
<reference evidence="10 11" key="1">
    <citation type="submission" date="2017-07" db="EMBL/GenBank/DDBJ databases">
        <title>Flavobacterium cyanobacteriorum sp. nov., isolated from cyanobacterial aggregates in a eutrophic lake.</title>
        <authorList>
            <person name="Cai H."/>
        </authorList>
    </citation>
    <scope>NUCLEOTIDE SEQUENCE [LARGE SCALE GENOMIC DNA]</scope>
    <source>
        <strain evidence="10 11">TH167</strain>
    </source>
</reference>
<evidence type="ECO:0000259" key="8">
    <source>
        <dbReference type="Pfam" id="PF07669"/>
    </source>
</evidence>
<organism evidence="10 11">
    <name type="scientific">Flavobacterium aurantiibacter</name>
    <dbReference type="NCBI Taxonomy" id="2023067"/>
    <lineage>
        <taxon>Bacteria</taxon>
        <taxon>Pseudomonadati</taxon>
        <taxon>Bacteroidota</taxon>
        <taxon>Flavobacteriia</taxon>
        <taxon>Flavobacteriales</taxon>
        <taxon>Flavobacteriaceae</taxon>
        <taxon>Flavobacterium</taxon>
    </lineage>
</organism>
<dbReference type="SUPFAM" id="SSF53335">
    <property type="entry name" value="S-adenosyl-L-methionine-dependent methyltransferases"/>
    <property type="match status" value="1"/>
</dbReference>
<keyword evidence="3" id="KW-0808">Transferase</keyword>
<protein>
    <recommendedName>
        <fullName evidence="1">site-specific DNA-methyltransferase (adenine-specific)</fullName>
        <ecNumber evidence="1">2.1.1.72</ecNumber>
    </recommendedName>
</protein>
<gene>
    <name evidence="10" type="ORF">CHX27_01130</name>
</gene>
<keyword evidence="5" id="KW-0680">Restriction system</keyword>
<dbReference type="InterPro" id="IPR050953">
    <property type="entry name" value="N4_N6_ade-DNA_methylase"/>
</dbReference>
<comment type="catalytic activity">
    <reaction evidence="7">
        <text>a 2'-deoxyadenosine in DNA + S-adenosyl-L-methionine = an N(6)-methyl-2'-deoxyadenosine in DNA + S-adenosyl-L-homocysteine + H(+)</text>
        <dbReference type="Rhea" id="RHEA:15197"/>
        <dbReference type="Rhea" id="RHEA-COMP:12418"/>
        <dbReference type="Rhea" id="RHEA-COMP:12419"/>
        <dbReference type="ChEBI" id="CHEBI:15378"/>
        <dbReference type="ChEBI" id="CHEBI:57856"/>
        <dbReference type="ChEBI" id="CHEBI:59789"/>
        <dbReference type="ChEBI" id="CHEBI:90615"/>
        <dbReference type="ChEBI" id="CHEBI:90616"/>
        <dbReference type="EC" id="2.1.1.72"/>
    </reaction>
</comment>
<dbReference type="EC" id="2.1.1.72" evidence="1"/>
<evidence type="ECO:0000313" key="11">
    <source>
        <dbReference type="Proteomes" id="UP000216035"/>
    </source>
</evidence>
<dbReference type="GO" id="GO:0032259">
    <property type="term" value="P:methylation"/>
    <property type="evidence" value="ECO:0007669"/>
    <property type="project" value="UniProtKB-KW"/>
</dbReference>
<dbReference type="EMBL" id="NOXX01000085">
    <property type="protein sequence ID" value="OYQ50002.1"/>
    <property type="molecule type" value="Genomic_DNA"/>
</dbReference>
<dbReference type="Proteomes" id="UP000216035">
    <property type="component" value="Unassembled WGS sequence"/>
</dbReference>
<feature type="domain" description="TaqI-like C-terminal specificity" evidence="9">
    <location>
        <begin position="523"/>
        <end position="610"/>
    </location>
</feature>
<dbReference type="Pfam" id="PF12950">
    <property type="entry name" value="TaqI_C"/>
    <property type="match status" value="1"/>
</dbReference>
<sequence length="663" mass="76445">MSSILNYFLTKEEQLISLEIQKNFLSGKDEMKPVSAQVIHLINANLLLTDETNVAFQVHKQLINSLITSYINTKFSNQINELKSVFQFDKTAIIDEFSQNNIAEIPVIVEELHITFLNSEFSIANGKLTRKKSKHHLRENGAVYTLKEITNEIVENTIEKAIQQKIKLNEINCLDFASGTGRFYCEAIEILNQKYNLTLQQIVCNNLFAIDIDETALSVLRCKVISLFEEINTEIINALSTNIINRNALIPKATLLEENENSIDLANDFRNVFAKGGFDVVFSNPPYCLLKVNKKADEQQKLNGYYVNLQSKVQNEINFFRTSGVYQYSIEGMLNYYQLSIEMILRLTKTNGQIGIICPSSLFADLTSAKLRKHILTSHKLHFIRYFPEAARLFENVSQSTVIFYLQKNGKTDKIGIEMADNSFEIDFETIKNVFPTNFEIPLIDKTGWSILSKISRHKKVKDISFIRNRRGELDLTLYKPFITTKNTGWRLVRGNMISENGVIDKNGEFVEIDGFLNKKSVDFKTHDYNKERLICQQISNVDMQKRLKFVFCEKTDILGNSCNYIVSTRKQSDLKKLFFILNSELLNWRFKITSSNNHINNYELDELPIVDLDSFELSDFSKDETNETICKLYGLTKAETNYILGKNKKKAETIFEYEHETV</sequence>
<dbReference type="AlphaFoldDB" id="A0A256A8G7"/>
<dbReference type="GO" id="GO:0009007">
    <property type="term" value="F:site-specific DNA-methyltransferase (adenine-specific) activity"/>
    <property type="evidence" value="ECO:0007669"/>
    <property type="project" value="UniProtKB-EC"/>
</dbReference>
<dbReference type="InterPro" id="IPR025931">
    <property type="entry name" value="TaqI_C"/>
</dbReference>
<dbReference type="GO" id="GO:0009307">
    <property type="term" value="P:DNA restriction-modification system"/>
    <property type="evidence" value="ECO:0007669"/>
    <property type="project" value="UniProtKB-KW"/>
</dbReference>
<evidence type="ECO:0000256" key="3">
    <source>
        <dbReference type="ARBA" id="ARBA00022679"/>
    </source>
</evidence>
<dbReference type="PANTHER" id="PTHR33841:SF6">
    <property type="entry name" value="TYPE II METHYLTRANSFERASE M.HINDII"/>
    <property type="match status" value="1"/>
</dbReference>
<comment type="caution">
    <text evidence="10">The sequence shown here is derived from an EMBL/GenBank/DDBJ whole genome shotgun (WGS) entry which is preliminary data.</text>
</comment>
<evidence type="ECO:0000313" key="10">
    <source>
        <dbReference type="EMBL" id="OYQ50002.1"/>
    </source>
</evidence>
<evidence type="ECO:0000256" key="7">
    <source>
        <dbReference type="ARBA" id="ARBA00047942"/>
    </source>
</evidence>
<evidence type="ECO:0000256" key="6">
    <source>
        <dbReference type="ARBA" id="ARBA00023125"/>
    </source>
</evidence>
<dbReference type="InterPro" id="IPR011639">
    <property type="entry name" value="MethylTrfase_TaqI-like_dom"/>
</dbReference>
<evidence type="ECO:0000259" key="9">
    <source>
        <dbReference type="Pfam" id="PF12950"/>
    </source>
</evidence>
<dbReference type="InterPro" id="IPR029063">
    <property type="entry name" value="SAM-dependent_MTases_sf"/>
</dbReference>
<evidence type="ECO:0000256" key="5">
    <source>
        <dbReference type="ARBA" id="ARBA00022747"/>
    </source>
</evidence>
<dbReference type="PRINTS" id="PR00507">
    <property type="entry name" value="N12N6MTFRASE"/>
</dbReference>
<evidence type="ECO:0000256" key="4">
    <source>
        <dbReference type="ARBA" id="ARBA00022691"/>
    </source>
</evidence>
<feature type="domain" description="Type II methyltransferase M.TaqI-like" evidence="8">
    <location>
        <begin position="205"/>
        <end position="394"/>
    </location>
</feature>
<dbReference type="Gene3D" id="3.40.50.150">
    <property type="entry name" value="Vaccinia Virus protein VP39"/>
    <property type="match status" value="1"/>
</dbReference>
<name>A0A256A8G7_9FLAO</name>
<keyword evidence="4" id="KW-0949">S-adenosyl-L-methionine</keyword>
<accession>A0A256A8G7</accession>
<dbReference type="Pfam" id="PF07669">
    <property type="entry name" value="Eco57I"/>
    <property type="match status" value="1"/>
</dbReference>
<proteinExistence type="predicted"/>
<keyword evidence="6" id="KW-0238">DNA-binding</keyword>
<keyword evidence="11" id="KW-1185">Reference proteome</keyword>
<dbReference type="OrthoDB" id="32195at2"/>
<dbReference type="PANTHER" id="PTHR33841">
    <property type="entry name" value="DNA METHYLTRANSFERASE YEEA-RELATED"/>
    <property type="match status" value="1"/>
</dbReference>
<dbReference type="InterPro" id="IPR002052">
    <property type="entry name" value="DNA_methylase_N6_adenine_CS"/>
</dbReference>
<dbReference type="GO" id="GO:0003677">
    <property type="term" value="F:DNA binding"/>
    <property type="evidence" value="ECO:0007669"/>
    <property type="project" value="UniProtKB-KW"/>
</dbReference>
<evidence type="ECO:0000256" key="2">
    <source>
        <dbReference type="ARBA" id="ARBA00022603"/>
    </source>
</evidence>
<dbReference type="REBASE" id="260365">
    <property type="entry name" value="M1.FauTH167ORF1130P"/>
</dbReference>
<dbReference type="RefSeq" id="WP_094484939.1">
    <property type="nucleotide sequence ID" value="NZ_NOXX01000085.1"/>
</dbReference>